<dbReference type="Pfam" id="PF00734">
    <property type="entry name" value="CBM_1"/>
    <property type="match status" value="1"/>
</dbReference>
<evidence type="ECO:0000256" key="1">
    <source>
        <dbReference type="ARBA" id="ARBA00022723"/>
    </source>
</evidence>
<keyword evidence="6 7" id="KW-1015">Disulfide bond</keyword>
<dbReference type="InterPro" id="IPR005103">
    <property type="entry name" value="AA9_LPMO"/>
</dbReference>
<comment type="subcellular location">
    <subcellularLocation>
        <location evidence="7">Secreted</location>
    </subcellularLocation>
</comment>
<evidence type="ECO:0000256" key="4">
    <source>
        <dbReference type="ARBA" id="ARBA00023008"/>
    </source>
</evidence>
<evidence type="ECO:0000256" key="8">
    <source>
        <dbReference type="SAM" id="MobiDB-lite"/>
    </source>
</evidence>
<dbReference type="PANTHER" id="PTHR33353:SF19">
    <property type="entry name" value="GLYCOSYLHYDROLASE FAMILY 61-8 PROTEIN"/>
    <property type="match status" value="1"/>
</dbReference>
<evidence type="ECO:0000256" key="9">
    <source>
        <dbReference type="SAM" id="SignalP"/>
    </source>
</evidence>
<organism evidence="11 12">
    <name type="scientific">Sistotremastrum niveocremeum HHB9708</name>
    <dbReference type="NCBI Taxonomy" id="1314777"/>
    <lineage>
        <taxon>Eukaryota</taxon>
        <taxon>Fungi</taxon>
        <taxon>Dikarya</taxon>
        <taxon>Basidiomycota</taxon>
        <taxon>Agaricomycotina</taxon>
        <taxon>Agaricomycetes</taxon>
        <taxon>Sistotremastrales</taxon>
        <taxon>Sistotremastraceae</taxon>
        <taxon>Sertulicium</taxon>
        <taxon>Sertulicium niveocremeum</taxon>
    </lineage>
</organism>
<dbReference type="SMART" id="SM00236">
    <property type="entry name" value="fCBD"/>
    <property type="match status" value="1"/>
</dbReference>
<dbReference type="PANTHER" id="PTHR33353">
    <property type="entry name" value="PUTATIVE (AFU_ORTHOLOGUE AFUA_1G12560)-RELATED"/>
    <property type="match status" value="1"/>
</dbReference>
<dbReference type="EMBL" id="KV419399">
    <property type="protein sequence ID" value="KZS96272.1"/>
    <property type="molecule type" value="Genomic_DNA"/>
</dbReference>
<keyword evidence="5" id="KW-0503">Monooxygenase</keyword>
<protein>
    <recommendedName>
        <fullName evidence="7">AA9 family lytic polysaccharide monooxygenase</fullName>
        <ecNumber evidence="7">1.14.99.56</ecNumber>
    </recommendedName>
    <alternativeName>
        <fullName evidence="7">Endo-beta-1,4-glucanase</fullName>
    </alternativeName>
    <alternativeName>
        <fullName evidence="7">Glycosyl hydrolase 61 family protein</fullName>
    </alternativeName>
</protein>
<sequence length="341" mass="35155">MFSISSLVIAAACTAKVAAHGGVLSYSNAGNWYWGWQPYNSPTGQTSIQRPWATYNPIQDATDKTIACNDDGTSGALQLTATVQAGSAITAYWNQIWPHPYGPMLTYLGQCPGSSCTGVNANTLKWFKIDQSGLISGTVYKGYWGDGKMIDQNSSWTTTIPASVPSGNYLIRFETIALHSQPAQFYPECAQINIVGGGSLAPTAAELVSFPGAYSNSDPGIAIDLYSNAAQTQTTYQIPGPPLYAGAAGAGSSSSSSSTKTTSTTTSSTSKSTSTTTTSSSTKSTTTTTSTTKTSSSSSTSPSGSTVPKYGQCGGAGWTGGTVCAAGSTCTASNPYYSQCT</sequence>
<evidence type="ECO:0000256" key="2">
    <source>
        <dbReference type="ARBA" id="ARBA00022729"/>
    </source>
</evidence>
<dbReference type="InterPro" id="IPR049892">
    <property type="entry name" value="AA9"/>
</dbReference>
<dbReference type="STRING" id="1314777.A0A164XTB4"/>
<keyword evidence="7" id="KW-0119">Carbohydrate metabolism</keyword>
<keyword evidence="4" id="KW-0186">Copper</keyword>
<dbReference type="GO" id="GO:0008810">
    <property type="term" value="F:cellulase activity"/>
    <property type="evidence" value="ECO:0007669"/>
    <property type="project" value="UniProtKB-UniRule"/>
</dbReference>
<comment type="function">
    <text evidence="7">Lytic polysaccharide monooxygenase (LMPO) that depolymerizes crystalline and amorphous polysaccharides via the oxidation of scissile alpha- or beta-(1-4)-glycosidic bonds, yielding C1 and/or C4 oxidation products. Catalysis by LPMOs requires the reduction of the active-site copper from Cu(II) to Cu(I) by a reducing agent and H(2)O(2) or O(2) as a cosubstrate.</text>
</comment>
<dbReference type="EC" id="1.14.99.56" evidence="7"/>
<keyword evidence="1" id="KW-0479">Metal-binding</keyword>
<dbReference type="PROSITE" id="PS00562">
    <property type="entry name" value="CBM1_1"/>
    <property type="match status" value="1"/>
</dbReference>
<dbReference type="Proteomes" id="UP000076722">
    <property type="component" value="Unassembled WGS sequence"/>
</dbReference>
<dbReference type="AlphaFoldDB" id="A0A164XTB4"/>
<dbReference type="GO" id="GO:0030245">
    <property type="term" value="P:cellulose catabolic process"/>
    <property type="evidence" value="ECO:0007669"/>
    <property type="project" value="UniProtKB-UniRule"/>
</dbReference>
<dbReference type="InterPro" id="IPR035971">
    <property type="entry name" value="CBD_sf"/>
</dbReference>
<keyword evidence="3" id="KW-0560">Oxidoreductase</keyword>
<keyword evidence="7" id="KW-0136">Cellulose degradation</keyword>
<accession>A0A164XTB4</accession>
<feature type="region of interest" description="Disordered" evidence="8">
    <location>
        <begin position="247"/>
        <end position="308"/>
    </location>
</feature>
<comment type="catalytic activity">
    <reaction evidence="7">
        <text>[(1-&gt;4)-beta-D-glucosyl]n+m + reduced acceptor + O2 = 4-dehydro-beta-D-glucosyl-[(1-&gt;4)-beta-D-glucosyl]n-1 + [(1-&gt;4)-beta-D-glucosyl]m + acceptor + H2O.</text>
        <dbReference type="EC" id="1.14.99.56"/>
    </reaction>
</comment>
<keyword evidence="7" id="KW-0624">Polysaccharide degradation</keyword>
<dbReference type="GO" id="GO:0005576">
    <property type="term" value="C:extracellular region"/>
    <property type="evidence" value="ECO:0007669"/>
    <property type="project" value="UniProtKB-SubCell"/>
</dbReference>
<dbReference type="GO" id="GO:0046872">
    <property type="term" value="F:metal ion binding"/>
    <property type="evidence" value="ECO:0007669"/>
    <property type="project" value="UniProtKB-KW"/>
</dbReference>
<comment type="domain">
    <text evidence="7">Has a modular structure: an endo-beta-1,4-glucanase catalytic module at the N-terminus, a linker rich in serines and threonines, and a C-terminal carbohydrate-binding module (CBM).</text>
</comment>
<keyword evidence="12" id="KW-1185">Reference proteome</keyword>
<evidence type="ECO:0000313" key="11">
    <source>
        <dbReference type="EMBL" id="KZS96272.1"/>
    </source>
</evidence>
<dbReference type="OrthoDB" id="4849160at2759"/>
<evidence type="ECO:0000256" key="6">
    <source>
        <dbReference type="ARBA" id="ARBA00023157"/>
    </source>
</evidence>
<feature type="domain" description="CBM1" evidence="10">
    <location>
        <begin position="305"/>
        <end position="341"/>
    </location>
</feature>
<name>A0A164XTB4_9AGAM</name>
<keyword evidence="2 9" id="KW-0732">Signal</keyword>
<feature type="chain" id="PRO_5007854405" description="AA9 family lytic polysaccharide monooxygenase" evidence="9">
    <location>
        <begin position="20"/>
        <end position="341"/>
    </location>
</feature>
<feature type="signal peptide" evidence="9">
    <location>
        <begin position="1"/>
        <end position="19"/>
    </location>
</feature>
<dbReference type="InterPro" id="IPR000254">
    <property type="entry name" value="CBD"/>
</dbReference>
<dbReference type="Gene3D" id="2.70.50.70">
    <property type="match status" value="1"/>
</dbReference>
<dbReference type="Pfam" id="PF03443">
    <property type="entry name" value="AA9"/>
    <property type="match status" value="1"/>
</dbReference>
<dbReference type="CDD" id="cd21175">
    <property type="entry name" value="LPMO_AA9"/>
    <property type="match status" value="1"/>
</dbReference>
<dbReference type="GO" id="GO:0004497">
    <property type="term" value="F:monooxygenase activity"/>
    <property type="evidence" value="ECO:0007669"/>
    <property type="project" value="UniProtKB-KW"/>
</dbReference>
<keyword evidence="7" id="KW-0964">Secreted</keyword>
<gene>
    <name evidence="11" type="ORF">SISNIDRAFT_547739</name>
</gene>
<feature type="compositionally biased region" description="Low complexity" evidence="8">
    <location>
        <begin position="247"/>
        <end position="301"/>
    </location>
</feature>
<proteinExistence type="predicted"/>
<dbReference type="GO" id="GO:0030248">
    <property type="term" value="F:cellulose binding"/>
    <property type="evidence" value="ECO:0007669"/>
    <property type="project" value="UniProtKB-UniRule"/>
</dbReference>
<dbReference type="PROSITE" id="PS51164">
    <property type="entry name" value="CBM1_2"/>
    <property type="match status" value="1"/>
</dbReference>
<evidence type="ECO:0000256" key="7">
    <source>
        <dbReference type="RuleBase" id="RU368122"/>
    </source>
</evidence>
<evidence type="ECO:0000256" key="3">
    <source>
        <dbReference type="ARBA" id="ARBA00023002"/>
    </source>
</evidence>
<evidence type="ECO:0000256" key="5">
    <source>
        <dbReference type="ARBA" id="ARBA00023033"/>
    </source>
</evidence>
<evidence type="ECO:0000259" key="10">
    <source>
        <dbReference type="PROSITE" id="PS51164"/>
    </source>
</evidence>
<evidence type="ECO:0000313" key="12">
    <source>
        <dbReference type="Proteomes" id="UP000076722"/>
    </source>
</evidence>
<dbReference type="SUPFAM" id="SSF57180">
    <property type="entry name" value="Cellulose-binding domain"/>
    <property type="match status" value="1"/>
</dbReference>
<reference evidence="11 12" key="1">
    <citation type="journal article" date="2016" name="Mol. Biol. Evol.">
        <title>Comparative Genomics of Early-Diverging Mushroom-Forming Fungi Provides Insights into the Origins of Lignocellulose Decay Capabilities.</title>
        <authorList>
            <person name="Nagy L.G."/>
            <person name="Riley R."/>
            <person name="Tritt A."/>
            <person name="Adam C."/>
            <person name="Daum C."/>
            <person name="Floudas D."/>
            <person name="Sun H."/>
            <person name="Yadav J.S."/>
            <person name="Pangilinan J."/>
            <person name="Larsson K.H."/>
            <person name="Matsuura K."/>
            <person name="Barry K."/>
            <person name="Labutti K."/>
            <person name="Kuo R."/>
            <person name="Ohm R.A."/>
            <person name="Bhattacharya S.S."/>
            <person name="Shirouzu T."/>
            <person name="Yoshinaga Y."/>
            <person name="Martin F.M."/>
            <person name="Grigoriev I.V."/>
            <person name="Hibbett D.S."/>
        </authorList>
    </citation>
    <scope>NUCLEOTIDE SEQUENCE [LARGE SCALE GENOMIC DNA]</scope>
    <source>
        <strain evidence="11 12">HHB9708</strain>
    </source>
</reference>